<evidence type="ECO:0000259" key="2">
    <source>
        <dbReference type="PROSITE" id="PS51272"/>
    </source>
</evidence>
<feature type="domain" description="SLH" evidence="2">
    <location>
        <begin position="722"/>
        <end position="784"/>
    </location>
</feature>
<feature type="domain" description="SLH" evidence="2">
    <location>
        <begin position="659"/>
        <end position="721"/>
    </location>
</feature>
<keyword evidence="4" id="KW-1185">Reference proteome</keyword>
<reference evidence="3 4" key="1">
    <citation type="submission" date="2018-09" db="EMBL/GenBank/DDBJ databases">
        <title>Paenibacillus aracenensis nov. sp. isolated from a cave in southern Spain.</title>
        <authorList>
            <person name="Jurado V."/>
            <person name="Gutierrez-Patricio S."/>
            <person name="Gonzalez-Pimentel J.L."/>
            <person name="Miller A.Z."/>
            <person name="Laiz L."/>
            <person name="Saiz-Jimenez C."/>
        </authorList>
    </citation>
    <scope>NUCLEOTIDE SEQUENCE [LARGE SCALE GENOMIC DNA]</scope>
    <source>
        <strain evidence="3 4">DSM 22867</strain>
    </source>
</reference>
<dbReference type="Pfam" id="PF00395">
    <property type="entry name" value="SLH"/>
    <property type="match status" value="2"/>
</dbReference>
<dbReference type="RefSeq" id="WP_119601100.1">
    <property type="nucleotide sequence ID" value="NZ_QXQA01000012.1"/>
</dbReference>
<dbReference type="Pfam" id="PF16244">
    <property type="entry name" value="DUF4901"/>
    <property type="match status" value="2"/>
</dbReference>
<dbReference type="EMBL" id="QXQA01000012">
    <property type="protein sequence ID" value="RIX50983.1"/>
    <property type="molecule type" value="Genomic_DNA"/>
</dbReference>
<organism evidence="3 4">
    <name type="scientific">Paenibacillus nanensis</name>
    <dbReference type="NCBI Taxonomy" id="393251"/>
    <lineage>
        <taxon>Bacteria</taxon>
        <taxon>Bacillati</taxon>
        <taxon>Bacillota</taxon>
        <taxon>Bacilli</taxon>
        <taxon>Bacillales</taxon>
        <taxon>Paenibacillaceae</taxon>
        <taxon>Paenibacillus</taxon>
    </lineage>
</organism>
<protein>
    <submittedName>
        <fullName evidence="3">S-layer homology domain-containing protein</fullName>
    </submittedName>
</protein>
<proteinExistence type="predicted"/>
<gene>
    <name evidence="3" type="ORF">D3P08_18020</name>
</gene>
<dbReference type="Proteomes" id="UP000266482">
    <property type="component" value="Unassembled WGS sequence"/>
</dbReference>
<keyword evidence="1" id="KW-0732">Signal</keyword>
<dbReference type="InterPro" id="IPR032599">
    <property type="entry name" value="YcdB/YcdC_rep_domain"/>
</dbReference>
<dbReference type="AlphaFoldDB" id="A0A3A1UXC6"/>
<evidence type="ECO:0000256" key="1">
    <source>
        <dbReference type="SAM" id="SignalP"/>
    </source>
</evidence>
<feature type="chain" id="PRO_5017410760" evidence="1">
    <location>
        <begin position="30"/>
        <end position="787"/>
    </location>
</feature>
<name>A0A3A1UXC6_9BACL</name>
<sequence>MNEQMKKKMALLLASAMLVSAYTVPAVYADSAAETGQKDGAANAAEQKEAEADGEITRARAEQLLRQYISIPKEYKLQSSSFSRQELFKGEQKVWRMDFVKTVNGKHSGTIYASLDANTGQLLSFDSYVNNPAAAPTYPLKVNREAAKGLAQDFIEEVAKDYVSQIKLNESVGVNALPPLSGEVRHEIRFDRIVGDVPYLGNYIQLSIDSEGHVLGFQLNWDNTIEFPKADKTIPAAQAEEIIRKIGVPELSYIVPGSPNGKPEPALAYNFSPIVIDAATGEELPLNGYDSWSDGAVEEQPLTEKPLSLPPKGGKLTEEEAVEAVKKAFGVPEGAELQGTNYNEYELDSGEISTRWDLSWRLMKEGKEVGYLQANVNGSTGAILSYYGWSNRENDQSGTSVTLDAAIQKAVETVKQQLPWITDELYLVKPDAKHYEGKKPEEIGSYSITFRHKIHGADVSYDRISVSINARNGKVEYYDASIAEHDYPAKAPATIKTSEALDRYMDYYDIALTYRVFSEYWMGGVPLPIEKYNLMRASGEINEDQVEERAKVELVYLLQQKPRHESVFLDAVSGQWRSHETGAVTTLEVPKATDAAGHWAEESLGLMVAYKALDLEDGKVRPNERITRGELIKMLVLARSGGGYYSRDDSGLLAGAAKESASFNDVAADSAYFVYVESALEQNLIDLGDGSFNPDATVTRDEMAELIVRALGYNTLANYDHIFKASFKDEAEIDNKGQAAIVVGLKIMSLSDGKFLPDKSVTRAEASIAFYRYLQKRAELQEAPLRM</sequence>
<accession>A0A3A1UXC6</accession>
<dbReference type="OrthoDB" id="2473368at2"/>
<comment type="caution">
    <text evidence="3">The sequence shown here is derived from an EMBL/GenBank/DDBJ whole genome shotgun (WGS) entry which is preliminary data.</text>
</comment>
<dbReference type="PROSITE" id="PS51272">
    <property type="entry name" value="SLH"/>
    <property type="match status" value="2"/>
</dbReference>
<dbReference type="InterPro" id="IPR001119">
    <property type="entry name" value="SLH_dom"/>
</dbReference>
<evidence type="ECO:0000313" key="3">
    <source>
        <dbReference type="EMBL" id="RIX50983.1"/>
    </source>
</evidence>
<evidence type="ECO:0000313" key="4">
    <source>
        <dbReference type="Proteomes" id="UP000266482"/>
    </source>
</evidence>
<feature type="signal peptide" evidence="1">
    <location>
        <begin position="1"/>
        <end position="29"/>
    </location>
</feature>